<organism evidence="1">
    <name type="scientific">marine metagenome</name>
    <dbReference type="NCBI Taxonomy" id="408172"/>
    <lineage>
        <taxon>unclassified sequences</taxon>
        <taxon>metagenomes</taxon>
        <taxon>ecological metagenomes</taxon>
    </lineage>
</organism>
<gene>
    <name evidence="1" type="ORF">METZ01_LOCUS422064</name>
</gene>
<reference evidence="1" key="1">
    <citation type="submission" date="2018-05" db="EMBL/GenBank/DDBJ databases">
        <authorList>
            <person name="Lanie J.A."/>
            <person name="Ng W.-L."/>
            <person name="Kazmierczak K.M."/>
            <person name="Andrzejewski T.M."/>
            <person name="Davidsen T.M."/>
            <person name="Wayne K.J."/>
            <person name="Tettelin H."/>
            <person name="Glass J.I."/>
            <person name="Rusch D."/>
            <person name="Podicherti R."/>
            <person name="Tsui H.-C.T."/>
            <person name="Winkler M.E."/>
        </authorList>
    </citation>
    <scope>NUCLEOTIDE SEQUENCE</scope>
</reference>
<protein>
    <submittedName>
        <fullName evidence="1">Uncharacterized protein</fullName>
    </submittedName>
</protein>
<feature type="non-terminal residue" evidence="1">
    <location>
        <position position="61"/>
    </location>
</feature>
<dbReference type="AlphaFoldDB" id="A0A382XEF7"/>
<proteinExistence type="predicted"/>
<name>A0A382XEF7_9ZZZZ</name>
<sequence>MSLKASMITYFCTALLCVGTTYAQDVNQDDAEVIKSIYDETLASGVSYKLLEELTTDIGPR</sequence>
<evidence type="ECO:0000313" key="1">
    <source>
        <dbReference type="EMBL" id="SVD69210.1"/>
    </source>
</evidence>
<dbReference type="EMBL" id="UINC01166969">
    <property type="protein sequence ID" value="SVD69210.1"/>
    <property type="molecule type" value="Genomic_DNA"/>
</dbReference>
<accession>A0A382XEF7</accession>